<accession>A0A164IXE0</accession>
<name>A0A164IXE0_9NOCA</name>
<dbReference type="OrthoDB" id="9776021at2"/>
<dbReference type="Proteomes" id="UP000076512">
    <property type="component" value="Unassembled WGS sequence"/>
</dbReference>
<dbReference type="STRING" id="455432.AWN90_04260"/>
<dbReference type="AlphaFoldDB" id="A0A164IXE0"/>
<dbReference type="InterPro" id="IPR054347">
    <property type="entry name" value="TOTE_primase"/>
</dbReference>
<reference evidence="2 3" key="1">
    <citation type="submission" date="2016-04" db="EMBL/GenBank/DDBJ databases">
        <authorList>
            <person name="Evans L.H."/>
            <person name="Alamgir A."/>
            <person name="Owens N."/>
            <person name="Weber N.D."/>
            <person name="Virtaneva K."/>
            <person name="Barbian K."/>
            <person name="Babar A."/>
            <person name="Rosenke K."/>
        </authorList>
    </citation>
    <scope>NUCLEOTIDE SEQUENCE [LARGE SCALE GENOMIC DNA]</scope>
    <source>
        <strain evidence="2 3">IFM 0406</strain>
    </source>
</reference>
<protein>
    <recommendedName>
        <fullName evidence="1">TOTE conflict system primase domain-containing protein</fullName>
    </recommendedName>
</protein>
<dbReference type="RefSeq" id="WP_067577854.1">
    <property type="nucleotide sequence ID" value="NZ_JABMCZ010000003.1"/>
</dbReference>
<keyword evidence="3" id="KW-1185">Reference proteome</keyword>
<dbReference type="Pfam" id="PF22548">
    <property type="entry name" value="AEP-TOTE"/>
    <property type="match status" value="1"/>
</dbReference>
<comment type="caution">
    <text evidence="2">The sequence shown here is derived from an EMBL/GenBank/DDBJ whole genome shotgun (WGS) entry which is preliminary data.</text>
</comment>
<feature type="domain" description="TOTE conflict system primase" evidence="1">
    <location>
        <begin position="8"/>
        <end position="78"/>
    </location>
</feature>
<proteinExistence type="predicted"/>
<organism evidence="2 3">
    <name type="scientific">Nocardia terpenica</name>
    <dbReference type="NCBI Taxonomy" id="455432"/>
    <lineage>
        <taxon>Bacteria</taxon>
        <taxon>Bacillati</taxon>
        <taxon>Actinomycetota</taxon>
        <taxon>Actinomycetes</taxon>
        <taxon>Mycobacteriales</taxon>
        <taxon>Nocardiaceae</taxon>
        <taxon>Nocardia</taxon>
    </lineage>
</organism>
<dbReference type="EMBL" id="LWGR01000016">
    <property type="protein sequence ID" value="KZM69832.1"/>
    <property type="molecule type" value="Genomic_DNA"/>
</dbReference>
<evidence type="ECO:0000313" key="2">
    <source>
        <dbReference type="EMBL" id="KZM69832.1"/>
    </source>
</evidence>
<gene>
    <name evidence="2" type="ORF">AWN90_04260</name>
</gene>
<evidence type="ECO:0000313" key="3">
    <source>
        <dbReference type="Proteomes" id="UP000076512"/>
    </source>
</evidence>
<evidence type="ECO:0000259" key="1">
    <source>
        <dbReference type="Pfam" id="PF22548"/>
    </source>
</evidence>
<sequence length="96" mass="10735">MQATPQAKVRFYLDLFRCRLDTYAVRWENHRDGRSGWVSAIRGQWHKGMSATDASYLPLTDEVIDRHLRGGHHIGLYPSPGAGGNVRGITEPNSSA</sequence>